<reference evidence="2 3" key="1">
    <citation type="journal article" date="2019" name="Int. J. Syst. Evol. Microbiol.">
        <title>The Global Catalogue of Microorganisms (GCM) 10K type strain sequencing project: providing services to taxonomists for standard genome sequencing and annotation.</title>
        <authorList>
            <consortium name="The Broad Institute Genomics Platform"/>
            <consortium name="The Broad Institute Genome Sequencing Center for Infectious Disease"/>
            <person name="Wu L."/>
            <person name="Ma J."/>
        </authorList>
    </citation>
    <scope>NUCLEOTIDE SEQUENCE [LARGE SCALE GENOMIC DNA]</scope>
    <source>
        <strain evidence="2 3">JCM 14900</strain>
    </source>
</reference>
<protein>
    <submittedName>
        <fullName evidence="2">Exporter of polyketide antibiotics</fullName>
    </submittedName>
</protein>
<feature type="transmembrane region" description="Helical" evidence="1">
    <location>
        <begin position="467"/>
        <end position="487"/>
    </location>
</feature>
<feature type="transmembrane region" description="Helical" evidence="1">
    <location>
        <begin position="302"/>
        <end position="322"/>
    </location>
</feature>
<feature type="transmembrane region" description="Helical" evidence="1">
    <location>
        <begin position="394"/>
        <end position="417"/>
    </location>
</feature>
<keyword evidence="1" id="KW-1133">Transmembrane helix</keyword>
<feature type="transmembrane region" description="Helical" evidence="1">
    <location>
        <begin position="20"/>
        <end position="41"/>
    </location>
</feature>
<keyword evidence="1" id="KW-0812">Transmembrane</keyword>
<gene>
    <name evidence="2" type="ORF">GCM10009775_15430</name>
</gene>
<feature type="transmembrane region" description="Helical" evidence="1">
    <location>
        <begin position="74"/>
        <end position="97"/>
    </location>
</feature>
<feature type="transmembrane region" description="Helical" evidence="1">
    <location>
        <begin position="189"/>
        <end position="208"/>
    </location>
</feature>
<feature type="transmembrane region" description="Helical" evidence="1">
    <location>
        <begin position="157"/>
        <end position="177"/>
    </location>
</feature>
<feature type="transmembrane region" description="Helical" evidence="1">
    <location>
        <begin position="349"/>
        <end position="370"/>
    </location>
</feature>
<organism evidence="2 3">
    <name type="scientific">Microbacterium aoyamense</name>
    <dbReference type="NCBI Taxonomy" id="344166"/>
    <lineage>
        <taxon>Bacteria</taxon>
        <taxon>Bacillati</taxon>
        <taxon>Actinomycetota</taxon>
        <taxon>Actinomycetes</taxon>
        <taxon>Micrococcales</taxon>
        <taxon>Microbacteriaceae</taxon>
        <taxon>Microbacterium</taxon>
    </lineage>
</organism>
<dbReference type="EMBL" id="BAAAOF010000002">
    <property type="protein sequence ID" value="GAA1923996.1"/>
    <property type="molecule type" value="Genomic_DNA"/>
</dbReference>
<feature type="transmembrane region" description="Helical" evidence="1">
    <location>
        <begin position="48"/>
        <end position="68"/>
    </location>
</feature>
<feature type="transmembrane region" description="Helical" evidence="1">
    <location>
        <begin position="512"/>
        <end position="531"/>
    </location>
</feature>
<feature type="transmembrane region" description="Helical" evidence="1">
    <location>
        <begin position="131"/>
        <end position="151"/>
    </location>
</feature>
<sequence>MSGLGTLLGQRLRRDWLQLTLWIVGTVVLAFAGLGGVSASYGTEQDRVGILAAVMANPVILLFRGLPSGTDSDAFIVFLLFPWLAMLAAFMSTFLAVRHTRGDEETGRLELIEATPAARWTPTLATIIHGLLANIVLGILVAAAFAAGGAALEGSLLVGFATAAVGVTFLGVGMLSSQLMRTSRGANSLSVWVLLAAFVLAGVGNALGTPSDDLTRIESSWLTWTSPFGWAENARAFDENLWWPVLLCVVAFAALVGVAVALQAPRDLGESVVAERRGRADAHGGLSSTTALVLRLSTGSTIGWMAGALIVGALSTSLGSVVDQIGGENPAIADILNSIASEGDLEQSIVAVFFTMVGLLAACAAIQTVARARQEEAHGTAEAVLATPVARVRWLADFVVIGFVAVVLTCGAAWLGAAAGAARNSETADELMRAAGVAAAGQVVAASVFLVLTALVFTLAPRLTMPVAWAVVVVAIVLGLFGPLFGFPDTLVNASPFAVTPVLDGTQIDPRGVWWLVGVVVAGGAASVLLMRRRELAADG</sequence>
<keyword evidence="3" id="KW-1185">Reference proteome</keyword>
<accession>A0ABN2PK86</accession>
<dbReference type="RefSeq" id="WP_248146908.1">
    <property type="nucleotide sequence ID" value="NZ_BAAAOF010000002.1"/>
</dbReference>
<feature type="transmembrane region" description="Helical" evidence="1">
    <location>
        <begin position="437"/>
        <end position="460"/>
    </location>
</feature>
<evidence type="ECO:0000313" key="2">
    <source>
        <dbReference type="EMBL" id="GAA1923996.1"/>
    </source>
</evidence>
<name>A0ABN2PK86_9MICO</name>
<dbReference type="Proteomes" id="UP001501343">
    <property type="component" value="Unassembled WGS sequence"/>
</dbReference>
<evidence type="ECO:0000256" key="1">
    <source>
        <dbReference type="SAM" id="Phobius"/>
    </source>
</evidence>
<comment type="caution">
    <text evidence="2">The sequence shown here is derived from an EMBL/GenBank/DDBJ whole genome shotgun (WGS) entry which is preliminary data.</text>
</comment>
<keyword evidence="1" id="KW-0472">Membrane</keyword>
<evidence type="ECO:0000313" key="3">
    <source>
        <dbReference type="Proteomes" id="UP001501343"/>
    </source>
</evidence>
<proteinExistence type="predicted"/>
<feature type="transmembrane region" description="Helical" evidence="1">
    <location>
        <begin position="241"/>
        <end position="262"/>
    </location>
</feature>